<reference evidence="8 9" key="1">
    <citation type="submission" date="2018-04" db="EMBL/GenBank/DDBJ databases">
        <authorList>
            <person name="Li J."/>
        </authorList>
    </citation>
    <scope>NUCLEOTIDE SEQUENCE [LARGE SCALE GENOMIC DNA]</scope>
    <source>
        <strain evidence="9">30A</strain>
    </source>
</reference>
<evidence type="ECO:0000256" key="1">
    <source>
        <dbReference type="ARBA" id="ARBA00012266"/>
    </source>
</evidence>
<evidence type="ECO:0000256" key="3">
    <source>
        <dbReference type="ARBA" id="ARBA00023239"/>
    </source>
</evidence>
<feature type="domain" description="Glutamine amidotransferase" evidence="6">
    <location>
        <begin position="449"/>
        <end position="627"/>
    </location>
</feature>
<dbReference type="AlphaFoldDB" id="A0A2S0WUB3"/>
<dbReference type="Pfam" id="PF00425">
    <property type="entry name" value="Chorismate_bind"/>
    <property type="match status" value="1"/>
</dbReference>
<dbReference type="InterPro" id="IPR015890">
    <property type="entry name" value="Chorismate_C"/>
</dbReference>
<dbReference type="Pfam" id="PF00117">
    <property type="entry name" value="GATase"/>
    <property type="match status" value="1"/>
</dbReference>
<dbReference type="InterPro" id="IPR029062">
    <property type="entry name" value="Class_I_gatase-like"/>
</dbReference>
<dbReference type="InterPro" id="IPR019999">
    <property type="entry name" value="Anth_synth_I-like"/>
</dbReference>
<dbReference type="Gene3D" id="3.40.50.880">
    <property type="match status" value="1"/>
</dbReference>
<dbReference type="EC" id="4.1.3.27" evidence="1"/>
<dbReference type="InterPro" id="IPR006221">
    <property type="entry name" value="TrpG/PapA_dom"/>
</dbReference>
<dbReference type="SUPFAM" id="SSF56322">
    <property type="entry name" value="ADC synthase"/>
    <property type="match status" value="1"/>
</dbReference>
<name>A0A2S0WUB3_9MICO</name>
<accession>A0A2S0WUB3</accession>
<keyword evidence="2" id="KW-0315">Glutamine amidotransferase</keyword>
<evidence type="ECO:0000313" key="9">
    <source>
        <dbReference type="Proteomes" id="UP000244729"/>
    </source>
</evidence>
<evidence type="ECO:0000256" key="4">
    <source>
        <dbReference type="ARBA" id="ARBA00047683"/>
    </source>
</evidence>
<feature type="region of interest" description="Disordered" evidence="5">
    <location>
        <begin position="384"/>
        <end position="413"/>
    </location>
</feature>
<dbReference type="CDD" id="cd01743">
    <property type="entry name" value="GATase1_Anthranilate_Synthase"/>
    <property type="match status" value="1"/>
</dbReference>
<dbReference type="Gene3D" id="3.60.120.10">
    <property type="entry name" value="Anthranilate synthase"/>
    <property type="match status" value="1"/>
</dbReference>
<proteinExistence type="predicted"/>
<dbReference type="GO" id="GO:0004049">
    <property type="term" value="F:anthranilate synthase activity"/>
    <property type="evidence" value="ECO:0007669"/>
    <property type="project" value="UniProtKB-EC"/>
</dbReference>
<dbReference type="GO" id="GO:0000162">
    <property type="term" value="P:L-tryptophan biosynthetic process"/>
    <property type="evidence" value="ECO:0007669"/>
    <property type="project" value="TreeGrafter"/>
</dbReference>
<dbReference type="SUPFAM" id="SSF52317">
    <property type="entry name" value="Class I glutamine amidotransferase-like"/>
    <property type="match status" value="1"/>
</dbReference>
<feature type="compositionally biased region" description="Low complexity" evidence="5">
    <location>
        <begin position="384"/>
        <end position="401"/>
    </location>
</feature>
<evidence type="ECO:0000313" key="8">
    <source>
        <dbReference type="EMBL" id="AWB94923.1"/>
    </source>
</evidence>
<keyword evidence="3" id="KW-0456">Lyase</keyword>
<keyword evidence="9" id="KW-1185">Reference proteome</keyword>
<feature type="domain" description="Chorismate-utilising enzyme C-terminal" evidence="7">
    <location>
        <begin position="110"/>
        <end position="368"/>
    </location>
</feature>
<evidence type="ECO:0000259" key="6">
    <source>
        <dbReference type="Pfam" id="PF00117"/>
    </source>
</evidence>
<dbReference type="InterPro" id="IPR005801">
    <property type="entry name" value="ADC_synthase"/>
</dbReference>
<organism evidence="8 9">
    <name type="scientific">Agromyces badenianii</name>
    <dbReference type="NCBI Taxonomy" id="2080742"/>
    <lineage>
        <taxon>Bacteria</taxon>
        <taxon>Bacillati</taxon>
        <taxon>Actinomycetota</taxon>
        <taxon>Actinomycetes</taxon>
        <taxon>Micrococcales</taxon>
        <taxon>Microbacteriaceae</taxon>
        <taxon>Agromyces</taxon>
    </lineage>
</organism>
<dbReference type="InterPro" id="IPR017926">
    <property type="entry name" value="GATASE"/>
</dbReference>
<dbReference type="PANTHER" id="PTHR11236:SF49">
    <property type="entry name" value="ANTHRANILATE SYNTHASE COMPONENT 1"/>
    <property type="match status" value="1"/>
</dbReference>
<dbReference type="PRINTS" id="PR00096">
    <property type="entry name" value="GATASE"/>
</dbReference>
<sequence length="652" mass="69352">MTRLLAALLATADPVPFAVVRREHEQRLDVLVGDVVDVDRLADIPLDGAEVLAFVPFRQVRERGFVAHDDGAPLRCLVVRDRESIDVDEAIGMLPEHPLAVDGLDVDVSDAEYAARVRRVIDEEIGRGEGANFVIRREFTGGIDAPAGRAVLGWLRSLLEHEIGAYWTFAVHTPGLSAVGATPERHVSSIDGLVSMNPISGTFRHLDGPPDDDELVTFLGDVKEREELVMVVDEELKMMSAVCPTGGRIRGPFLKRMSRLTHTEYLLEGRSDLDPREVLRRTMFAPTVTGSPMGNACTVIARHESTPRGYYAGVLARFTPTAGGYDLDAPILIRTAYVDGAGRVRVPVGATLVRHSDPAGEVAETHAKAAGVLTALGAIPRPTAPAASAAPGASGTPAGGTVQRGTVQRGTVQRERERIATLLDSRNDHLAAFWGTPQASHPSRGATALVIDAGDDFTTMLAHQLRHLGVEARVVPWNEAEPAASDDLVVFGPGPGDPRDESDARIARLRELMAARLASGAPLLAVCLSHQVLATLAGLPLAPLPAPRQGVQLTVELFGERAAIGFYNTFTASAANRSLTPRLGLEVAADAATGFVHALRGPSVASVQGHLESVLSPDGLRTLERMLDELLGAASPAAEPIHQPKKLVAQAG</sequence>
<evidence type="ECO:0000256" key="2">
    <source>
        <dbReference type="ARBA" id="ARBA00022962"/>
    </source>
</evidence>
<dbReference type="PANTHER" id="PTHR11236">
    <property type="entry name" value="AMINOBENZOATE/ANTHRANILATE SYNTHASE"/>
    <property type="match status" value="1"/>
</dbReference>
<protein>
    <recommendedName>
        <fullName evidence="1">anthranilate synthase</fullName>
        <ecNumber evidence="1">4.1.3.27</ecNumber>
    </recommendedName>
</protein>
<dbReference type="PROSITE" id="PS51273">
    <property type="entry name" value="GATASE_TYPE_1"/>
    <property type="match status" value="1"/>
</dbReference>
<evidence type="ECO:0000259" key="7">
    <source>
        <dbReference type="Pfam" id="PF00425"/>
    </source>
</evidence>
<gene>
    <name evidence="8" type="ORF">DCE93_03990</name>
</gene>
<dbReference type="KEGG" id="agm:DCE93_03990"/>
<evidence type="ECO:0000256" key="5">
    <source>
        <dbReference type="SAM" id="MobiDB-lite"/>
    </source>
</evidence>
<dbReference type="Proteomes" id="UP000244729">
    <property type="component" value="Chromosome"/>
</dbReference>
<dbReference type="RefSeq" id="WP_108594744.1">
    <property type="nucleotide sequence ID" value="NZ_CP028913.1"/>
</dbReference>
<comment type="catalytic activity">
    <reaction evidence="4">
        <text>chorismate + L-glutamine = anthranilate + pyruvate + L-glutamate + H(+)</text>
        <dbReference type="Rhea" id="RHEA:21732"/>
        <dbReference type="ChEBI" id="CHEBI:15361"/>
        <dbReference type="ChEBI" id="CHEBI:15378"/>
        <dbReference type="ChEBI" id="CHEBI:16567"/>
        <dbReference type="ChEBI" id="CHEBI:29748"/>
        <dbReference type="ChEBI" id="CHEBI:29985"/>
        <dbReference type="ChEBI" id="CHEBI:58359"/>
        <dbReference type="EC" id="4.1.3.27"/>
    </reaction>
</comment>
<dbReference type="OrthoDB" id="8594609at2"/>
<dbReference type="EMBL" id="CP028913">
    <property type="protein sequence ID" value="AWB94923.1"/>
    <property type="molecule type" value="Genomic_DNA"/>
</dbReference>